<accession>A0AAV3YGV7</accession>
<proteinExistence type="predicted"/>
<evidence type="ECO:0000313" key="3">
    <source>
        <dbReference type="Proteomes" id="UP000735302"/>
    </source>
</evidence>
<reference evidence="2 3" key="1">
    <citation type="journal article" date="2021" name="Elife">
        <title>Chloroplast acquisition without the gene transfer in kleptoplastic sea slugs, Plakobranchus ocellatus.</title>
        <authorList>
            <person name="Maeda T."/>
            <person name="Takahashi S."/>
            <person name="Yoshida T."/>
            <person name="Shimamura S."/>
            <person name="Takaki Y."/>
            <person name="Nagai Y."/>
            <person name="Toyoda A."/>
            <person name="Suzuki Y."/>
            <person name="Arimoto A."/>
            <person name="Ishii H."/>
            <person name="Satoh N."/>
            <person name="Nishiyama T."/>
            <person name="Hasebe M."/>
            <person name="Maruyama T."/>
            <person name="Minagawa J."/>
            <person name="Obokata J."/>
            <person name="Shigenobu S."/>
        </authorList>
    </citation>
    <scope>NUCLEOTIDE SEQUENCE [LARGE SCALE GENOMIC DNA]</scope>
</reference>
<name>A0AAV3YGV7_9GAST</name>
<protein>
    <submittedName>
        <fullName evidence="2">Uncharacterized protein</fullName>
    </submittedName>
</protein>
<dbReference type="EMBL" id="BLXT01000976">
    <property type="protein sequence ID" value="GFN82243.1"/>
    <property type="molecule type" value="Genomic_DNA"/>
</dbReference>
<comment type="caution">
    <text evidence="2">The sequence shown here is derived from an EMBL/GenBank/DDBJ whole genome shotgun (WGS) entry which is preliminary data.</text>
</comment>
<gene>
    <name evidence="2" type="ORF">PoB_000874900</name>
</gene>
<keyword evidence="3" id="KW-1185">Reference proteome</keyword>
<feature type="region of interest" description="Disordered" evidence="1">
    <location>
        <begin position="52"/>
        <end position="71"/>
    </location>
</feature>
<dbReference type="Proteomes" id="UP000735302">
    <property type="component" value="Unassembled WGS sequence"/>
</dbReference>
<evidence type="ECO:0000313" key="2">
    <source>
        <dbReference type="EMBL" id="GFN82243.1"/>
    </source>
</evidence>
<dbReference type="AlphaFoldDB" id="A0AAV3YGV7"/>
<evidence type="ECO:0000256" key="1">
    <source>
        <dbReference type="SAM" id="MobiDB-lite"/>
    </source>
</evidence>
<sequence length="71" mass="8061">MISGFRLERRWRSSNSQQMVPKDLRAAGHYPLYHQRPGVVVVGAPKWAISRPESRGCGLGRDSNNFHKTRG</sequence>
<organism evidence="2 3">
    <name type="scientific">Plakobranchus ocellatus</name>
    <dbReference type="NCBI Taxonomy" id="259542"/>
    <lineage>
        <taxon>Eukaryota</taxon>
        <taxon>Metazoa</taxon>
        <taxon>Spiralia</taxon>
        <taxon>Lophotrochozoa</taxon>
        <taxon>Mollusca</taxon>
        <taxon>Gastropoda</taxon>
        <taxon>Heterobranchia</taxon>
        <taxon>Euthyneura</taxon>
        <taxon>Panpulmonata</taxon>
        <taxon>Sacoglossa</taxon>
        <taxon>Placobranchoidea</taxon>
        <taxon>Plakobranchidae</taxon>
        <taxon>Plakobranchus</taxon>
    </lineage>
</organism>